<evidence type="ECO:0000313" key="2">
    <source>
        <dbReference type="Proteomes" id="UP000554482"/>
    </source>
</evidence>
<evidence type="ECO:0000313" key="1">
    <source>
        <dbReference type="EMBL" id="KAF5175702.1"/>
    </source>
</evidence>
<accession>A0A7J6UTW9</accession>
<reference evidence="1 2" key="1">
    <citation type="submission" date="2020-06" db="EMBL/GenBank/DDBJ databases">
        <title>Transcriptomic and genomic resources for Thalictrum thalictroides and T. hernandezii: Facilitating candidate gene discovery in an emerging model plant lineage.</title>
        <authorList>
            <person name="Arias T."/>
            <person name="Riano-Pachon D.M."/>
            <person name="Di Stilio V.S."/>
        </authorList>
    </citation>
    <scope>NUCLEOTIDE SEQUENCE [LARGE SCALE GENOMIC DNA]</scope>
    <source>
        <strain evidence="2">cv. WT478/WT964</strain>
        <tissue evidence="1">Leaves</tissue>
    </source>
</reference>
<keyword evidence="2" id="KW-1185">Reference proteome</keyword>
<organism evidence="1 2">
    <name type="scientific">Thalictrum thalictroides</name>
    <name type="common">Rue-anemone</name>
    <name type="synonym">Anemone thalictroides</name>
    <dbReference type="NCBI Taxonomy" id="46969"/>
    <lineage>
        <taxon>Eukaryota</taxon>
        <taxon>Viridiplantae</taxon>
        <taxon>Streptophyta</taxon>
        <taxon>Embryophyta</taxon>
        <taxon>Tracheophyta</taxon>
        <taxon>Spermatophyta</taxon>
        <taxon>Magnoliopsida</taxon>
        <taxon>Ranunculales</taxon>
        <taxon>Ranunculaceae</taxon>
        <taxon>Thalictroideae</taxon>
        <taxon>Thalictrum</taxon>
    </lineage>
</organism>
<gene>
    <name evidence="1" type="ORF">FRX31_034713</name>
</gene>
<sequence>MAAPLYMGVGCSSNDGGLNRLRRASNCYVDTPRPRVGRISGNRGHHEKEFFHNIAGFIISLLLP</sequence>
<dbReference type="EMBL" id="JABWDY010043696">
    <property type="protein sequence ID" value="KAF5175702.1"/>
    <property type="molecule type" value="Genomic_DNA"/>
</dbReference>
<proteinExistence type="predicted"/>
<protein>
    <submittedName>
        <fullName evidence="1">Uncharacterized protein</fullName>
    </submittedName>
</protein>
<dbReference type="Proteomes" id="UP000554482">
    <property type="component" value="Unassembled WGS sequence"/>
</dbReference>
<name>A0A7J6UTW9_THATH</name>
<dbReference type="AlphaFoldDB" id="A0A7J6UTW9"/>
<comment type="caution">
    <text evidence="1">The sequence shown here is derived from an EMBL/GenBank/DDBJ whole genome shotgun (WGS) entry which is preliminary data.</text>
</comment>